<name>A0A3M7P5M3_BRAPC</name>
<keyword evidence="2" id="KW-1185">Reference proteome</keyword>
<dbReference type="EMBL" id="REGN01013092">
    <property type="protein sequence ID" value="RMZ94378.1"/>
    <property type="molecule type" value="Genomic_DNA"/>
</dbReference>
<dbReference type="AlphaFoldDB" id="A0A3M7P5M3"/>
<comment type="caution">
    <text evidence="1">The sequence shown here is derived from an EMBL/GenBank/DDBJ whole genome shotgun (WGS) entry which is preliminary data.</text>
</comment>
<gene>
    <name evidence="1" type="ORF">BpHYR1_001630</name>
</gene>
<sequence length="159" mass="18868">MIMKLILGFFYVQGRVLIKEIGKYKKEGLLSSFQFDHFNPLSSIKRDILNFKYENKLDMICQFVTHHDRVRIIAFLQKGNVSFLKEERNGDLFLKKAFPFHSFTIPTVPLHFIPFHSVPSVLFHPFRSNHSVRSIPYVPFHPKINEIDIMDILEWKEMD</sequence>
<organism evidence="1 2">
    <name type="scientific">Brachionus plicatilis</name>
    <name type="common">Marine rotifer</name>
    <name type="synonym">Brachionus muelleri</name>
    <dbReference type="NCBI Taxonomy" id="10195"/>
    <lineage>
        <taxon>Eukaryota</taxon>
        <taxon>Metazoa</taxon>
        <taxon>Spiralia</taxon>
        <taxon>Gnathifera</taxon>
        <taxon>Rotifera</taxon>
        <taxon>Eurotatoria</taxon>
        <taxon>Monogononta</taxon>
        <taxon>Pseudotrocha</taxon>
        <taxon>Ploima</taxon>
        <taxon>Brachionidae</taxon>
        <taxon>Brachionus</taxon>
    </lineage>
</organism>
<protein>
    <submittedName>
        <fullName evidence="1">Uncharacterized protein</fullName>
    </submittedName>
</protein>
<evidence type="ECO:0000313" key="1">
    <source>
        <dbReference type="EMBL" id="RMZ94378.1"/>
    </source>
</evidence>
<proteinExistence type="predicted"/>
<accession>A0A3M7P5M3</accession>
<reference evidence="1 2" key="1">
    <citation type="journal article" date="2018" name="Sci. Rep.">
        <title>Genomic signatures of local adaptation to the degree of environmental predictability in rotifers.</title>
        <authorList>
            <person name="Franch-Gras L."/>
            <person name="Hahn C."/>
            <person name="Garcia-Roger E.M."/>
            <person name="Carmona M.J."/>
            <person name="Serra M."/>
            <person name="Gomez A."/>
        </authorList>
    </citation>
    <scope>NUCLEOTIDE SEQUENCE [LARGE SCALE GENOMIC DNA]</scope>
    <source>
        <strain evidence="1">HYR1</strain>
    </source>
</reference>
<dbReference type="Proteomes" id="UP000276133">
    <property type="component" value="Unassembled WGS sequence"/>
</dbReference>
<evidence type="ECO:0000313" key="2">
    <source>
        <dbReference type="Proteomes" id="UP000276133"/>
    </source>
</evidence>